<feature type="compositionally biased region" description="Polar residues" evidence="1">
    <location>
        <begin position="104"/>
        <end position="117"/>
    </location>
</feature>
<dbReference type="WBParaSite" id="HCON_00182540-00001">
    <property type="protein sequence ID" value="HCON_00182540-00001"/>
    <property type="gene ID" value="HCON_00182540"/>
</dbReference>
<feature type="region of interest" description="Disordered" evidence="1">
    <location>
        <begin position="31"/>
        <end position="117"/>
    </location>
</feature>
<feature type="compositionally biased region" description="Basic residues" evidence="1">
    <location>
        <begin position="58"/>
        <end position="68"/>
    </location>
</feature>
<organism evidence="2 3">
    <name type="scientific">Haemonchus contortus</name>
    <name type="common">Barber pole worm</name>
    <dbReference type="NCBI Taxonomy" id="6289"/>
    <lineage>
        <taxon>Eukaryota</taxon>
        <taxon>Metazoa</taxon>
        <taxon>Ecdysozoa</taxon>
        <taxon>Nematoda</taxon>
        <taxon>Chromadorea</taxon>
        <taxon>Rhabditida</taxon>
        <taxon>Rhabditina</taxon>
        <taxon>Rhabditomorpha</taxon>
        <taxon>Strongyloidea</taxon>
        <taxon>Trichostrongylidae</taxon>
        <taxon>Haemonchus</taxon>
    </lineage>
</organism>
<name>A0A7I4Z6K2_HAECO</name>
<proteinExistence type="predicted"/>
<protein>
    <submittedName>
        <fullName evidence="3">Uncharacterized protein</fullName>
    </submittedName>
</protein>
<dbReference type="AlphaFoldDB" id="A0A7I4Z6K2"/>
<evidence type="ECO:0000313" key="2">
    <source>
        <dbReference type="Proteomes" id="UP000025227"/>
    </source>
</evidence>
<reference evidence="3" key="1">
    <citation type="submission" date="2020-12" db="UniProtKB">
        <authorList>
            <consortium name="WormBaseParasite"/>
        </authorList>
    </citation>
    <scope>IDENTIFICATION</scope>
    <source>
        <strain evidence="3">MHco3</strain>
    </source>
</reference>
<dbReference type="Proteomes" id="UP000025227">
    <property type="component" value="Unplaced"/>
</dbReference>
<accession>A0A7I4Z6K2</accession>
<sequence>MRWVMNFSDIYGKKRGAADVYATCWEHTVQRKQPASSVKMRNEITEPPWNAMGNCKNQTRHGKLKMRKHENIESKRRKRKETKGNPNGYERELRTKSELEYLATQRNKNNLQFRKHQ</sequence>
<evidence type="ECO:0000256" key="1">
    <source>
        <dbReference type="SAM" id="MobiDB-lite"/>
    </source>
</evidence>
<feature type="compositionally biased region" description="Basic and acidic residues" evidence="1">
    <location>
        <begin position="89"/>
        <end position="99"/>
    </location>
</feature>
<evidence type="ECO:0000313" key="3">
    <source>
        <dbReference type="WBParaSite" id="HCON_00182540-00001"/>
    </source>
</evidence>
<keyword evidence="2" id="KW-1185">Reference proteome</keyword>